<dbReference type="Proteomes" id="UP001151760">
    <property type="component" value="Unassembled WGS sequence"/>
</dbReference>
<dbReference type="PANTHER" id="PTHR33116:SF78">
    <property type="entry name" value="OS12G0587133 PROTEIN"/>
    <property type="match status" value="1"/>
</dbReference>
<dbReference type="GO" id="GO:0003964">
    <property type="term" value="F:RNA-directed DNA polymerase activity"/>
    <property type="evidence" value="ECO:0007669"/>
    <property type="project" value="UniProtKB-KW"/>
</dbReference>
<dbReference type="PROSITE" id="PS50878">
    <property type="entry name" value="RT_POL"/>
    <property type="match status" value="1"/>
</dbReference>
<dbReference type="CDD" id="cd01650">
    <property type="entry name" value="RT_nLTR_like"/>
    <property type="match status" value="1"/>
</dbReference>
<keyword evidence="2" id="KW-0695">RNA-directed DNA polymerase</keyword>
<dbReference type="InterPro" id="IPR026960">
    <property type="entry name" value="RVT-Znf"/>
</dbReference>
<dbReference type="EMBL" id="BQNB010010409">
    <property type="protein sequence ID" value="GJS76895.1"/>
    <property type="molecule type" value="Genomic_DNA"/>
</dbReference>
<keyword evidence="3" id="KW-1185">Reference proteome</keyword>
<dbReference type="InterPro" id="IPR000477">
    <property type="entry name" value="RT_dom"/>
</dbReference>
<name>A0ABQ4YHG3_9ASTR</name>
<organism evidence="2 3">
    <name type="scientific">Tanacetum coccineum</name>
    <dbReference type="NCBI Taxonomy" id="301880"/>
    <lineage>
        <taxon>Eukaryota</taxon>
        <taxon>Viridiplantae</taxon>
        <taxon>Streptophyta</taxon>
        <taxon>Embryophyta</taxon>
        <taxon>Tracheophyta</taxon>
        <taxon>Spermatophyta</taxon>
        <taxon>Magnoliopsida</taxon>
        <taxon>eudicotyledons</taxon>
        <taxon>Gunneridae</taxon>
        <taxon>Pentapetalae</taxon>
        <taxon>asterids</taxon>
        <taxon>campanulids</taxon>
        <taxon>Asterales</taxon>
        <taxon>Asteraceae</taxon>
        <taxon>Asteroideae</taxon>
        <taxon>Anthemideae</taxon>
        <taxon>Anthemidinae</taxon>
        <taxon>Tanacetum</taxon>
    </lineage>
</organism>
<dbReference type="InterPro" id="IPR043502">
    <property type="entry name" value="DNA/RNA_pol_sf"/>
</dbReference>
<dbReference type="Pfam" id="PF00078">
    <property type="entry name" value="RVT_1"/>
    <property type="match status" value="1"/>
</dbReference>
<accession>A0ABQ4YHG3</accession>
<sequence>MMDLNRTEQLRKDDLKQKARLRWAVEGDENTRFFHSSLNNKFANFSIKGILVNGVWVESPDDIKKGALEHFSSRFKEVSFPRPSFRSGMFRKLSFTDTSFLDSNFSFDEVKKAVWDCDGSKSPGPDGFNFAFIKTFWDVIKDDFWKCVKMFESSGRLSNGCNPSFIVLIPKKKDPLGFSDFRPISLIGCVYKVISKMLASRLAKVIGSVIGPNQSAFIEGRQILDGCLIANEIIRMVTLENQKLLLFKVDFEKAFDSVNWDFLMSIMTQMGFGDKWRNWISYCLSSASISVMINGSPSKEFKMERGLRQGDPLSPLLFLLIAEALQISVIEACNKGVFSGVSLAESKVNVSLLQYADDALFFGEWTRTNAKNLIHILKCFEKGSGLKVNISKSRIIGVGVPSSEVEAVAASLGCASDSLPFIYLGLPVGKRMRYCDGWNVVVERFRHKLTCWKAKSLSIGGRLTLIKSILGSLPVYYLSLFKAPQKKWRFLTEDKALWNIVIKEFYGADGGFNSAVNHIGAGGIWPDIINAIKGIHQIYAGFKSSFVRKVVSGSNTLFWKDPWCINGGCLMEAFPRLYALEAHNDCNINDRWTLANGEWGWSWSWRIPPRGRANNDLEILISYVGSLNLSVEGRDEWKWSMDISGSFKVCTLSRRIQNLLLVDHSVVNHHLWNLWIPRKVNICVWRASLNRLPTRANLALRGVDLESANCPFCDNVTEDLDHYVIKCRVMLLIWRKIRHSVFQTALWAIRKWRNRIVNAPADTTPKIKEEDIFPSIQRLSRTWIAARSAFNQAK</sequence>
<dbReference type="Pfam" id="PF13966">
    <property type="entry name" value="zf-RVT"/>
    <property type="match status" value="1"/>
</dbReference>
<dbReference type="PANTHER" id="PTHR33116">
    <property type="entry name" value="REVERSE TRANSCRIPTASE ZINC-BINDING DOMAIN-CONTAINING PROTEIN-RELATED-RELATED"/>
    <property type="match status" value="1"/>
</dbReference>
<protein>
    <submittedName>
        <fullName evidence="2">RNA-directed DNA polymerase, eukaryota, reverse transcriptase zinc-binding domain protein</fullName>
    </submittedName>
</protein>
<feature type="domain" description="Reverse transcriptase" evidence="1">
    <location>
        <begin position="150"/>
        <end position="428"/>
    </location>
</feature>
<reference evidence="2" key="2">
    <citation type="submission" date="2022-01" db="EMBL/GenBank/DDBJ databases">
        <authorList>
            <person name="Yamashiro T."/>
            <person name="Shiraishi A."/>
            <person name="Satake H."/>
            <person name="Nakayama K."/>
        </authorList>
    </citation>
    <scope>NUCLEOTIDE SEQUENCE</scope>
</reference>
<evidence type="ECO:0000313" key="3">
    <source>
        <dbReference type="Proteomes" id="UP001151760"/>
    </source>
</evidence>
<keyword evidence="2" id="KW-0808">Transferase</keyword>
<proteinExistence type="predicted"/>
<comment type="caution">
    <text evidence="2">The sequence shown here is derived from an EMBL/GenBank/DDBJ whole genome shotgun (WGS) entry which is preliminary data.</text>
</comment>
<dbReference type="SUPFAM" id="SSF56672">
    <property type="entry name" value="DNA/RNA polymerases"/>
    <property type="match status" value="1"/>
</dbReference>
<evidence type="ECO:0000259" key="1">
    <source>
        <dbReference type="PROSITE" id="PS50878"/>
    </source>
</evidence>
<keyword evidence="2" id="KW-0548">Nucleotidyltransferase</keyword>
<reference evidence="2" key="1">
    <citation type="journal article" date="2022" name="Int. J. Mol. Sci.">
        <title>Draft Genome of Tanacetum Coccineum: Genomic Comparison of Closely Related Tanacetum-Family Plants.</title>
        <authorList>
            <person name="Yamashiro T."/>
            <person name="Shiraishi A."/>
            <person name="Nakayama K."/>
            <person name="Satake H."/>
        </authorList>
    </citation>
    <scope>NUCLEOTIDE SEQUENCE</scope>
</reference>
<gene>
    <name evidence="2" type="ORF">Tco_0726776</name>
</gene>
<evidence type="ECO:0000313" key="2">
    <source>
        <dbReference type="EMBL" id="GJS76895.1"/>
    </source>
</evidence>